<keyword evidence="4" id="KW-0472">Membrane</keyword>
<comment type="caution">
    <text evidence="5">The sequence shown here is derived from an EMBL/GenBank/DDBJ whole genome shotgun (WGS) entry which is preliminary data.</text>
</comment>
<dbReference type="GO" id="GO:0070273">
    <property type="term" value="F:phosphatidylinositol-4-phosphate binding"/>
    <property type="evidence" value="ECO:0007669"/>
    <property type="project" value="InterPro"/>
</dbReference>
<dbReference type="AlphaFoldDB" id="A0A931AFH8"/>
<dbReference type="GO" id="GO:0012505">
    <property type="term" value="C:endomembrane system"/>
    <property type="evidence" value="ECO:0007669"/>
    <property type="project" value="UniProtKB-ARBA"/>
</dbReference>
<dbReference type="InterPro" id="IPR038261">
    <property type="entry name" value="GPP34-like_sf"/>
</dbReference>
<dbReference type="GO" id="GO:0005737">
    <property type="term" value="C:cytoplasm"/>
    <property type="evidence" value="ECO:0007669"/>
    <property type="project" value="UniProtKB-ARBA"/>
</dbReference>
<keyword evidence="6" id="KW-1185">Reference proteome</keyword>
<evidence type="ECO:0000313" key="6">
    <source>
        <dbReference type="Proteomes" id="UP000605361"/>
    </source>
</evidence>
<dbReference type="InterPro" id="IPR008628">
    <property type="entry name" value="GPP34-like"/>
</dbReference>
<evidence type="ECO:0000256" key="4">
    <source>
        <dbReference type="ARBA" id="ARBA00023136"/>
    </source>
</evidence>
<keyword evidence="2" id="KW-0333">Golgi apparatus</keyword>
<dbReference type="RefSeq" id="WP_195899583.1">
    <property type="nucleotide sequence ID" value="NZ_JADOGI010000130.1"/>
</dbReference>
<dbReference type="EMBL" id="JADOGI010000130">
    <property type="protein sequence ID" value="MBF8190665.1"/>
    <property type="molecule type" value="Genomic_DNA"/>
</dbReference>
<sequence length="216" mass="23619">MKTEPPAKQAESLPASAFLLAFDLRKERLANRGELGFLLRAAALAELMLAGVLADESGKARAVAEPADPGPLQAAVWEQITNSPPRSWRHWIRKDNAGAVRVVRDELAAARLVRVERRRILLFPVERITLRRPYVSRRLAERVGRAIRGGRPVARLEPDVRVLAALAGSARLRTVAPGREARHHADRIEQLAAPVEPVATALRKTVEAASQAKASG</sequence>
<keyword evidence="3" id="KW-0446">Lipid-binding</keyword>
<evidence type="ECO:0000256" key="1">
    <source>
        <dbReference type="ARBA" id="ARBA00004255"/>
    </source>
</evidence>
<comment type="subcellular location">
    <subcellularLocation>
        <location evidence="1">Golgi apparatus membrane</location>
        <topology evidence="1">Peripheral membrane protein</topology>
        <orientation evidence="1">Cytoplasmic side</orientation>
    </subcellularLocation>
</comment>
<evidence type="ECO:0000313" key="5">
    <source>
        <dbReference type="EMBL" id="MBF8190665.1"/>
    </source>
</evidence>
<gene>
    <name evidence="5" type="ORF">ITP53_34135</name>
</gene>
<name>A0A931AFH8_9ACTN</name>
<evidence type="ECO:0000256" key="3">
    <source>
        <dbReference type="ARBA" id="ARBA00023121"/>
    </source>
</evidence>
<evidence type="ECO:0000256" key="2">
    <source>
        <dbReference type="ARBA" id="ARBA00023034"/>
    </source>
</evidence>
<dbReference type="Proteomes" id="UP000605361">
    <property type="component" value="Unassembled WGS sequence"/>
</dbReference>
<accession>A0A931AFH8</accession>
<organism evidence="5 6">
    <name type="scientific">Nonomuraea cypriaca</name>
    <dbReference type="NCBI Taxonomy" id="1187855"/>
    <lineage>
        <taxon>Bacteria</taxon>
        <taxon>Bacillati</taxon>
        <taxon>Actinomycetota</taxon>
        <taxon>Actinomycetes</taxon>
        <taxon>Streptosporangiales</taxon>
        <taxon>Streptosporangiaceae</taxon>
        <taxon>Nonomuraea</taxon>
    </lineage>
</organism>
<dbReference type="Gene3D" id="1.10.3630.10">
    <property type="entry name" value="yeast vps74-n-term truncation variant domain like"/>
    <property type="match status" value="1"/>
</dbReference>
<proteinExistence type="predicted"/>
<reference evidence="5" key="1">
    <citation type="submission" date="2020-11" db="EMBL/GenBank/DDBJ databases">
        <title>Whole-genome analyses of Nonomuraea sp. K274.</title>
        <authorList>
            <person name="Veyisoglu A."/>
        </authorList>
    </citation>
    <scope>NUCLEOTIDE SEQUENCE</scope>
    <source>
        <strain evidence="5">K274</strain>
    </source>
</reference>
<protein>
    <submittedName>
        <fullName evidence="5">GPP34 family phosphoprotein</fullName>
    </submittedName>
</protein>
<dbReference type="Pfam" id="PF05719">
    <property type="entry name" value="GPP34"/>
    <property type="match status" value="1"/>
</dbReference>